<dbReference type="Proteomes" id="UP000640426">
    <property type="component" value="Unassembled WGS sequence"/>
</dbReference>
<evidence type="ECO:0000256" key="3">
    <source>
        <dbReference type="ARBA" id="ARBA00012438"/>
    </source>
</evidence>
<dbReference type="PANTHER" id="PTHR43065">
    <property type="entry name" value="SENSOR HISTIDINE KINASE"/>
    <property type="match status" value="1"/>
</dbReference>
<comment type="subcellular location">
    <subcellularLocation>
        <location evidence="2">Cell membrane</location>
        <topology evidence="2">Multi-pass membrane protein</topology>
    </subcellularLocation>
</comment>
<dbReference type="PROSITE" id="PS50112">
    <property type="entry name" value="PAS"/>
    <property type="match status" value="1"/>
</dbReference>
<dbReference type="Gene3D" id="3.30.565.10">
    <property type="entry name" value="Histidine kinase-like ATPase, C-terminal domain"/>
    <property type="match status" value="1"/>
</dbReference>
<dbReference type="EMBL" id="JAELXS010000002">
    <property type="protein sequence ID" value="MBJ6120989.1"/>
    <property type="molecule type" value="Genomic_DNA"/>
</dbReference>
<keyword evidence="13 15" id="KW-0472">Membrane</keyword>
<dbReference type="Pfam" id="PF02518">
    <property type="entry name" value="HATPase_c"/>
    <property type="match status" value="1"/>
</dbReference>
<dbReference type="Gene3D" id="6.10.340.10">
    <property type="match status" value="1"/>
</dbReference>
<evidence type="ECO:0000256" key="13">
    <source>
        <dbReference type="ARBA" id="ARBA00023136"/>
    </source>
</evidence>
<dbReference type="EC" id="2.7.13.3" evidence="3"/>
<keyword evidence="7 15" id="KW-0812">Transmembrane</keyword>
<comment type="caution">
    <text evidence="19">The sequence shown here is derived from an EMBL/GenBank/DDBJ whole genome shotgun (WGS) entry which is preliminary data.</text>
</comment>
<feature type="transmembrane region" description="Helical" evidence="15">
    <location>
        <begin position="98"/>
        <end position="123"/>
    </location>
</feature>
<dbReference type="InterPro" id="IPR000014">
    <property type="entry name" value="PAS"/>
</dbReference>
<dbReference type="PRINTS" id="PR00344">
    <property type="entry name" value="BCTRLSENSOR"/>
</dbReference>
<evidence type="ECO:0000259" key="16">
    <source>
        <dbReference type="PROSITE" id="PS50109"/>
    </source>
</evidence>
<gene>
    <name evidence="19" type="ORF">JAO74_04190</name>
</gene>
<dbReference type="InterPro" id="IPR045671">
    <property type="entry name" value="NtrY-like_N"/>
</dbReference>
<dbReference type="CDD" id="cd06225">
    <property type="entry name" value="HAMP"/>
    <property type="match status" value="1"/>
</dbReference>
<dbReference type="InterPro" id="IPR005467">
    <property type="entry name" value="His_kinase_dom"/>
</dbReference>
<dbReference type="PROSITE" id="PS50885">
    <property type="entry name" value="HAMP"/>
    <property type="match status" value="1"/>
</dbReference>
<name>A0ABS0XLT1_9SPHN</name>
<keyword evidence="5" id="KW-0597">Phosphoprotein</keyword>
<feature type="region of interest" description="Disordered" evidence="14">
    <location>
        <begin position="727"/>
        <end position="747"/>
    </location>
</feature>
<dbReference type="InterPro" id="IPR036097">
    <property type="entry name" value="HisK_dim/P_sf"/>
</dbReference>
<evidence type="ECO:0000256" key="7">
    <source>
        <dbReference type="ARBA" id="ARBA00022692"/>
    </source>
</evidence>
<evidence type="ECO:0000256" key="2">
    <source>
        <dbReference type="ARBA" id="ARBA00004651"/>
    </source>
</evidence>
<dbReference type="RefSeq" id="WP_199035478.1">
    <property type="nucleotide sequence ID" value="NZ_JAELXS010000002.1"/>
</dbReference>
<keyword evidence="12" id="KW-0902">Two-component regulatory system</keyword>
<keyword evidence="4" id="KW-1003">Cell membrane</keyword>
<proteinExistence type="predicted"/>
<evidence type="ECO:0000256" key="12">
    <source>
        <dbReference type="ARBA" id="ARBA00023012"/>
    </source>
</evidence>
<keyword evidence="11 15" id="KW-1133">Transmembrane helix</keyword>
<sequence length="747" mass="81107">MIAVATPNSHDDTPMRRFTVTPLVELLVLGIAVGVAIVSYLLLSGADNPQRLIAPPFVALLLVANLVPGILLLMLLGRRIARRRAALSPIGGEGRLHVRLVALFSVVAAVPMLLVTIFASLLFQYGVQFWYSDRARGVFENATELTRASYMMILQRWEDATVTMADDLAFSLRDEPIDSRRFQEYFARQVYYRSLSEGALFAIGPNGDIQTLAIVNPYEVDFGRQITAKSIAKLGDGQRSQVIVNGDRIQTFTRLPGASGIFLYAARVSTNPGEMTAQTDRALAAQADYRALLARARYLQIRFNAALLIISLLIVGVAVWIALAVADRLVRPVGELVDAARRVASGDLSARVADPRARDEVGTLAMAFNRMTERLQEQNTALLTANDQLDSRRALIEAVMAGVSAGVVATGADRRISIANASAVQLLGAHADGVVGRSLRDVAPELDALVGTGVREAVVQVGEGLQAKTLAVRLAEIDRGPILTFDDVTQQLSDQRRAAWADVARRIAHEIKNPLTPIQLAAERLQRRYGSKIEADDGTFARLTETIVRQVGDLRRMVDEFSSFARMPKPVFNREPLLDAARQVMFLHEVAHPTIRFTVDHPEPAPVMVCDRRQIGQALTNIVKNAVEAIEARGGDDGEVVLTLGEFDDGRIGIIVTDNGVGLPAARDRIVEPYMTTRARGTGLGLAIVSKIVEDHGGTIAFTDRPGGGTVVTMMFDAARLETLDQGDQNHEPAGEGQLAALTSNRT</sequence>
<dbReference type="Pfam" id="PF19312">
    <property type="entry name" value="NtrY_N"/>
    <property type="match status" value="1"/>
</dbReference>
<dbReference type="Gene3D" id="1.10.287.130">
    <property type="match status" value="1"/>
</dbReference>
<evidence type="ECO:0000256" key="14">
    <source>
        <dbReference type="SAM" id="MobiDB-lite"/>
    </source>
</evidence>
<dbReference type="SMART" id="SM00387">
    <property type="entry name" value="HATPase_c"/>
    <property type="match status" value="1"/>
</dbReference>
<accession>A0ABS0XLT1</accession>
<dbReference type="SUPFAM" id="SSF55785">
    <property type="entry name" value="PYP-like sensor domain (PAS domain)"/>
    <property type="match status" value="1"/>
</dbReference>
<feature type="transmembrane region" description="Helical" evidence="15">
    <location>
        <begin position="305"/>
        <end position="326"/>
    </location>
</feature>
<dbReference type="InterPro" id="IPR003661">
    <property type="entry name" value="HisK_dim/P_dom"/>
</dbReference>
<evidence type="ECO:0000256" key="11">
    <source>
        <dbReference type="ARBA" id="ARBA00022989"/>
    </source>
</evidence>
<evidence type="ECO:0000256" key="4">
    <source>
        <dbReference type="ARBA" id="ARBA00022475"/>
    </source>
</evidence>
<evidence type="ECO:0000259" key="18">
    <source>
        <dbReference type="PROSITE" id="PS50885"/>
    </source>
</evidence>
<evidence type="ECO:0000259" key="17">
    <source>
        <dbReference type="PROSITE" id="PS50112"/>
    </source>
</evidence>
<reference evidence="20" key="1">
    <citation type="submission" date="2020-12" db="EMBL/GenBank/DDBJ databases">
        <title>Hymenobacter sp.</title>
        <authorList>
            <person name="Kim M.K."/>
        </authorList>
    </citation>
    <scope>NUCLEOTIDE SEQUENCE [LARGE SCALE GENOMIC DNA]</scope>
    <source>
        <strain evidence="20">BT553</strain>
    </source>
</reference>
<dbReference type="SMART" id="SM00304">
    <property type="entry name" value="HAMP"/>
    <property type="match status" value="2"/>
</dbReference>
<evidence type="ECO:0000256" key="1">
    <source>
        <dbReference type="ARBA" id="ARBA00000085"/>
    </source>
</evidence>
<keyword evidence="8" id="KW-0547">Nucleotide-binding</keyword>
<dbReference type="SMART" id="SM00091">
    <property type="entry name" value="PAS"/>
    <property type="match status" value="1"/>
</dbReference>
<dbReference type="CDD" id="cd00130">
    <property type="entry name" value="PAS"/>
    <property type="match status" value="1"/>
</dbReference>
<feature type="transmembrane region" description="Helical" evidence="15">
    <location>
        <begin position="23"/>
        <end position="43"/>
    </location>
</feature>
<evidence type="ECO:0000256" key="6">
    <source>
        <dbReference type="ARBA" id="ARBA00022679"/>
    </source>
</evidence>
<dbReference type="Pfam" id="PF00512">
    <property type="entry name" value="HisKA"/>
    <property type="match status" value="1"/>
</dbReference>
<feature type="domain" description="PAS" evidence="17">
    <location>
        <begin position="392"/>
        <end position="439"/>
    </location>
</feature>
<dbReference type="InterPro" id="IPR017232">
    <property type="entry name" value="NtrY"/>
</dbReference>
<evidence type="ECO:0000256" key="9">
    <source>
        <dbReference type="ARBA" id="ARBA00022777"/>
    </source>
</evidence>
<evidence type="ECO:0000256" key="10">
    <source>
        <dbReference type="ARBA" id="ARBA00022840"/>
    </source>
</evidence>
<dbReference type="InterPro" id="IPR003594">
    <property type="entry name" value="HATPase_dom"/>
</dbReference>
<dbReference type="Pfam" id="PF00672">
    <property type="entry name" value="HAMP"/>
    <property type="match status" value="1"/>
</dbReference>
<evidence type="ECO:0000256" key="8">
    <source>
        <dbReference type="ARBA" id="ARBA00022741"/>
    </source>
</evidence>
<dbReference type="InterPro" id="IPR003660">
    <property type="entry name" value="HAMP_dom"/>
</dbReference>
<dbReference type="CDD" id="cd00082">
    <property type="entry name" value="HisKA"/>
    <property type="match status" value="1"/>
</dbReference>
<dbReference type="InterPro" id="IPR036890">
    <property type="entry name" value="HATPase_C_sf"/>
</dbReference>
<keyword evidence="9" id="KW-0418">Kinase</keyword>
<dbReference type="InterPro" id="IPR004358">
    <property type="entry name" value="Sig_transdc_His_kin-like_C"/>
</dbReference>
<dbReference type="PROSITE" id="PS50109">
    <property type="entry name" value="HIS_KIN"/>
    <property type="match status" value="1"/>
</dbReference>
<dbReference type="InterPro" id="IPR035965">
    <property type="entry name" value="PAS-like_dom_sf"/>
</dbReference>
<dbReference type="SUPFAM" id="SSF158472">
    <property type="entry name" value="HAMP domain-like"/>
    <property type="match status" value="1"/>
</dbReference>
<keyword evidence="6" id="KW-0808">Transferase</keyword>
<dbReference type="Gene3D" id="3.30.450.20">
    <property type="entry name" value="PAS domain"/>
    <property type="match status" value="1"/>
</dbReference>
<dbReference type="PIRSF" id="PIRSF037532">
    <property type="entry name" value="STHK_NtrY"/>
    <property type="match status" value="1"/>
</dbReference>
<comment type="catalytic activity">
    <reaction evidence="1">
        <text>ATP + protein L-histidine = ADP + protein N-phospho-L-histidine.</text>
        <dbReference type="EC" id="2.7.13.3"/>
    </reaction>
</comment>
<feature type="transmembrane region" description="Helical" evidence="15">
    <location>
        <begin position="55"/>
        <end position="77"/>
    </location>
</feature>
<protein>
    <recommendedName>
        <fullName evidence="3">histidine kinase</fullName>
        <ecNumber evidence="3">2.7.13.3</ecNumber>
    </recommendedName>
</protein>
<evidence type="ECO:0000256" key="5">
    <source>
        <dbReference type="ARBA" id="ARBA00022553"/>
    </source>
</evidence>
<dbReference type="SUPFAM" id="SSF47384">
    <property type="entry name" value="Homodimeric domain of signal transducing histidine kinase"/>
    <property type="match status" value="1"/>
</dbReference>
<feature type="domain" description="HAMP" evidence="18">
    <location>
        <begin position="327"/>
        <end position="380"/>
    </location>
</feature>
<dbReference type="SMART" id="SM00388">
    <property type="entry name" value="HisKA"/>
    <property type="match status" value="1"/>
</dbReference>
<keyword evidence="10" id="KW-0067">ATP-binding</keyword>
<evidence type="ECO:0000313" key="19">
    <source>
        <dbReference type="EMBL" id="MBJ6120989.1"/>
    </source>
</evidence>
<evidence type="ECO:0000313" key="20">
    <source>
        <dbReference type="Proteomes" id="UP000640426"/>
    </source>
</evidence>
<feature type="domain" description="Histidine kinase" evidence="16">
    <location>
        <begin position="506"/>
        <end position="720"/>
    </location>
</feature>
<evidence type="ECO:0000256" key="15">
    <source>
        <dbReference type="SAM" id="Phobius"/>
    </source>
</evidence>
<keyword evidence="20" id="KW-1185">Reference proteome</keyword>
<dbReference type="SUPFAM" id="SSF55874">
    <property type="entry name" value="ATPase domain of HSP90 chaperone/DNA topoisomerase II/histidine kinase"/>
    <property type="match status" value="1"/>
</dbReference>
<organism evidence="19 20">
    <name type="scientific">Sphingomonas mollis</name>
    <dbReference type="NCBI Taxonomy" id="2795726"/>
    <lineage>
        <taxon>Bacteria</taxon>
        <taxon>Pseudomonadati</taxon>
        <taxon>Pseudomonadota</taxon>
        <taxon>Alphaproteobacteria</taxon>
        <taxon>Sphingomonadales</taxon>
        <taxon>Sphingomonadaceae</taxon>
        <taxon>Sphingomonas</taxon>
    </lineage>
</organism>
<dbReference type="PANTHER" id="PTHR43065:SF10">
    <property type="entry name" value="PEROXIDE STRESS-ACTIVATED HISTIDINE KINASE MAK3"/>
    <property type="match status" value="1"/>
</dbReference>